<evidence type="ECO:0000313" key="3">
    <source>
        <dbReference type="Proteomes" id="UP001221757"/>
    </source>
</evidence>
<protein>
    <submittedName>
        <fullName evidence="2">Uncharacterized protein</fullName>
    </submittedName>
</protein>
<dbReference type="AlphaFoldDB" id="A0AAD7G6U6"/>
<feature type="compositionally biased region" description="Basic and acidic residues" evidence="1">
    <location>
        <begin position="492"/>
        <end position="501"/>
    </location>
</feature>
<sequence>MRKFLAGARMVSACPPHAHARQPYVTARSSKATARQIPPAPLTPPLQLVSDAIGRRTRQLTRLTAHLCDAFSCLISCAAAAAAAACLRRGPRASRRRSKRAGRSGIALLCAWSHPSRRAGARLRLISVVACVRTSACLGARSRHRAPTRRGPAHTSAPTQRDARFALLGAGLLQSHPSGALPLAQCVRHCASESGPAVVSQRMSTHRRSAAYVPRLFCPHPRTAGQARRSLDASMSETVEDRGRARSPVDDVLRLRLVCLLAFSSSFLSAVANTQSAILSVPTLSVRSTVSFPSSSFLSSPLLSSSRWSIGRNLLDISGTVASSPAADPDCCQLRTRRGIKSPVPVHTSAEPVDSSCAAAAALRPRRRTSCRPSDPCVPAFHRPIEYEHDLSLSYRLVCSDIRSGIWMQRPWRGRWGRRQTRIYRAEERVPQNHVIRCEESQLSAPRLPPSSHRRRTALDGCEGVRKSTSLAWCRCLAEEWTSATAPTPPPTRDRGEDGSPTRHCVPSSLHRPAGALTPSSSLQRPARLFRTTAVLDLGRGRGRGRGRGARFWMRCDSKEEVWSTFYARALALALTRFCLPAELTLGTTQPEERYLHRQDHDRIGCSRRPALEGDALGNVVSQVAVSDLRCLSSILSERAWLHAVALHPLNAAVDIGVHIHQSCPLTTSPSRIARATNDARHELTPPLPIEDGRSADFTAHRDPSCLRLRRSLSKVACPHRARGALCIIVIDLCFARCRSV</sequence>
<dbReference type="Proteomes" id="UP001221757">
    <property type="component" value="Unassembled WGS sequence"/>
</dbReference>
<feature type="region of interest" description="Disordered" evidence="1">
    <location>
        <begin position="485"/>
        <end position="523"/>
    </location>
</feature>
<reference evidence="2" key="1">
    <citation type="submission" date="2023-03" db="EMBL/GenBank/DDBJ databases">
        <title>Massive genome expansion in bonnet fungi (Mycena s.s.) driven by repeated elements and novel gene families across ecological guilds.</title>
        <authorList>
            <consortium name="Lawrence Berkeley National Laboratory"/>
            <person name="Harder C.B."/>
            <person name="Miyauchi S."/>
            <person name="Viragh M."/>
            <person name="Kuo A."/>
            <person name="Thoen E."/>
            <person name="Andreopoulos B."/>
            <person name="Lu D."/>
            <person name="Skrede I."/>
            <person name="Drula E."/>
            <person name="Henrissat B."/>
            <person name="Morin E."/>
            <person name="Kohler A."/>
            <person name="Barry K."/>
            <person name="LaButti K."/>
            <person name="Morin E."/>
            <person name="Salamov A."/>
            <person name="Lipzen A."/>
            <person name="Mereny Z."/>
            <person name="Hegedus B."/>
            <person name="Baldrian P."/>
            <person name="Stursova M."/>
            <person name="Weitz H."/>
            <person name="Taylor A."/>
            <person name="Grigoriev I.V."/>
            <person name="Nagy L.G."/>
            <person name="Martin F."/>
            <person name="Kauserud H."/>
        </authorList>
    </citation>
    <scope>NUCLEOTIDE SEQUENCE</scope>
    <source>
        <strain evidence="2">CBHHK067</strain>
    </source>
</reference>
<proteinExistence type="predicted"/>
<accession>A0AAD7G6U6</accession>
<organism evidence="2 3">
    <name type="scientific">Mycena rosella</name>
    <name type="common">Pink bonnet</name>
    <name type="synonym">Agaricus rosellus</name>
    <dbReference type="NCBI Taxonomy" id="1033263"/>
    <lineage>
        <taxon>Eukaryota</taxon>
        <taxon>Fungi</taxon>
        <taxon>Dikarya</taxon>
        <taxon>Basidiomycota</taxon>
        <taxon>Agaricomycotina</taxon>
        <taxon>Agaricomycetes</taxon>
        <taxon>Agaricomycetidae</taxon>
        <taxon>Agaricales</taxon>
        <taxon>Marasmiineae</taxon>
        <taxon>Mycenaceae</taxon>
        <taxon>Mycena</taxon>
    </lineage>
</organism>
<name>A0AAD7G6U6_MYCRO</name>
<gene>
    <name evidence="2" type="ORF">B0H17DRAFT_1335346</name>
</gene>
<evidence type="ECO:0000256" key="1">
    <source>
        <dbReference type="SAM" id="MobiDB-lite"/>
    </source>
</evidence>
<comment type="caution">
    <text evidence="2">The sequence shown here is derived from an EMBL/GenBank/DDBJ whole genome shotgun (WGS) entry which is preliminary data.</text>
</comment>
<keyword evidence="3" id="KW-1185">Reference proteome</keyword>
<evidence type="ECO:0000313" key="2">
    <source>
        <dbReference type="EMBL" id="KAJ7672039.1"/>
    </source>
</evidence>
<dbReference type="EMBL" id="JARKIE010000169">
    <property type="protein sequence ID" value="KAJ7672039.1"/>
    <property type="molecule type" value="Genomic_DNA"/>
</dbReference>